<dbReference type="GO" id="GO:0016020">
    <property type="term" value="C:membrane"/>
    <property type="evidence" value="ECO:0007669"/>
    <property type="project" value="UniProtKB-SubCell"/>
</dbReference>
<dbReference type="EMBL" id="CP002985">
    <property type="protein sequence ID" value="AEM48021.1"/>
    <property type="molecule type" value="Genomic_DNA"/>
</dbReference>
<dbReference type="STRING" id="743299.Acife_1898"/>
<dbReference type="Proteomes" id="UP000009220">
    <property type="component" value="Chromosome"/>
</dbReference>
<feature type="transmembrane region" description="Helical" evidence="6">
    <location>
        <begin position="289"/>
        <end position="308"/>
    </location>
</feature>
<dbReference type="InterPro" id="IPR052828">
    <property type="entry name" value="NELF-A_domain"/>
</dbReference>
<keyword evidence="2 6" id="KW-0812">Transmembrane</keyword>
<organism evidence="7 8">
    <name type="scientific">Acidithiobacillus ferrivorans SS3</name>
    <dbReference type="NCBI Taxonomy" id="743299"/>
    <lineage>
        <taxon>Bacteria</taxon>
        <taxon>Pseudomonadati</taxon>
        <taxon>Pseudomonadota</taxon>
        <taxon>Acidithiobacillia</taxon>
        <taxon>Acidithiobacillales</taxon>
        <taxon>Acidithiobacillaceae</taxon>
        <taxon>Acidithiobacillus</taxon>
    </lineage>
</organism>
<dbReference type="HOGENOM" id="CLU_030486_0_0_6"/>
<dbReference type="AlphaFoldDB" id="G0JL24"/>
<evidence type="ECO:0000256" key="6">
    <source>
        <dbReference type="SAM" id="Phobius"/>
    </source>
</evidence>
<sequence>MKNLRRTIGKIGLYLPFMVVALLLLTPEAHATGAFSTIQNVYKSAMGGWFSTLQGIANGVFLALAAIDITWMALTWLLTRKTFDEIIPSLLKKVMTLGFFLALLTNAGTWVPDIISGFVYAGKQAGASYQTLTPSTIMTDAVGASVGILTGTTPAAAGQPAPAAAPAQKSYWEKVLSDVKSATSPIGDIEDVLLRIIVAIVVFAALTYIAIELLVLLIESYVVMGAGVLFLGFGGSRWTTKFVDGYLNYAVSLGTKLFILYLIVGTLVYQVLPTINTMLSSLSNGFNPTTGLAAMGATVVMAMLAKTLPHHASSLLSGASSLSGSHGVEAGAGVAKAGAAVVAAPAALAAGAAGAAAGAAASAGGGTAAAGGAASATGASAGGVAASGGAGVAAPTGVAPVAFAGGGSGAGAGGGVAAPTSSASSAAATEGGSASASGNTAPAGDTPAGSTPAGSTPAGSTPTGSPPAGGTATAGSAPAGGQVGVQTPAQTTQPSGGQAGTQQDARTTAGNNAPDTNGQGTPGKGSKGVKAPQSAPRTAFNHAKNALTPDLSGGGGASVSSSHISTKHLDD</sequence>
<evidence type="ECO:0000256" key="2">
    <source>
        <dbReference type="ARBA" id="ARBA00022692"/>
    </source>
</evidence>
<accession>G0JL24</accession>
<name>G0JL24_9PROT</name>
<dbReference type="GO" id="GO:0030255">
    <property type="term" value="P:protein secretion by the type IV secretion system"/>
    <property type="evidence" value="ECO:0007669"/>
    <property type="project" value="InterPro"/>
</dbReference>
<dbReference type="InterPro" id="IPR007688">
    <property type="entry name" value="Conjugal_tfr_TrbL/VirB6"/>
</dbReference>
<evidence type="ECO:0000256" key="3">
    <source>
        <dbReference type="ARBA" id="ARBA00022989"/>
    </source>
</evidence>
<feature type="transmembrane region" description="Helical" evidence="6">
    <location>
        <begin position="246"/>
        <end position="269"/>
    </location>
</feature>
<keyword evidence="4 6" id="KW-0472">Membrane</keyword>
<reference evidence="7 8" key="1">
    <citation type="journal article" date="2011" name="J. Bacteriol.">
        <title>Draft genome of the psychrotolerant acidophile Acidithiobacillus ferrivorans SS3.</title>
        <authorList>
            <person name="Liljeqvist M."/>
            <person name="Valdes J."/>
            <person name="Holmes D.S."/>
            <person name="Dopson M."/>
        </authorList>
    </citation>
    <scope>NUCLEOTIDE SEQUENCE [LARGE SCALE GENOMIC DNA]</scope>
    <source>
        <strain evidence="7 8">SS3</strain>
    </source>
</reference>
<proteinExistence type="predicted"/>
<evidence type="ECO:0000256" key="5">
    <source>
        <dbReference type="SAM" id="MobiDB-lite"/>
    </source>
</evidence>
<feature type="compositionally biased region" description="Low complexity" evidence="5">
    <location>
        <begin position="417"/>
        <end position="480"/>
    </location>
</feature>
<evidence type="ECO:0000313" key="8">
    <source>
        <dbReference type="Proteomes" id="UP000009220"/>
    </source>
</evidence>
<dbReference type="PANTHER" id="PTHR13328">
    <property type="entry name" value="NEGATIVE ELONGATION FACTOR A NELF-A"/>
    <property type="match status" value="1"/>
</dbReference>
<evidence type="ECO:0000256" key="1">
    <source>
        <dbReference type="ARBA" id="ARBA00004141"/>
    </source>
</evidence>
<protein>
    <submittedName>
        <fullName evidence="7">P-type conjugative transfer protein TrbL</fullName>
    </submittedName>
</protein>
<evidence type="ECO:0000313" key="7">
    <source>
        <dbReference type="EMBL" id="AEM48021.1"/>
    </source>
</evidence>
<dbReference type="RefSeq" id="WP_014029274.1">
    <property type="nucleotide sequence ID" value="NC_015942.1"/>
</dbReference>
<feature type="transmembrane region" description="Helical" evidence="6">
    <location>
        <begin position="55"/>
        <end position="78"/>
    </location>
</feature>
<dbReference type="NCBIfam" id="TIGR02783">
    <property type="entry name" value="TrbL_P"/>
    <property type="match status" value="1"/>
</dbReference>
<feature type="transmembrane region" description="Helical" evidence="6">
    <location>
        <begin position="192"/>
        <end position="211"/>
    </location>
</feature>
<dbReference type="KEGG" id="afi:Acife_1898"/>
<comment type="subcellular location">
    <subcellularLocation>
        <location evidence="1">Membrane</location>
        <topology evidence="1">Multi-pass membrane protein</topology>
    </subcellularLocation>
</comment>
<dbReference type="PANTHER" id="PTHR13328:SF4">
    <property type="entry name" value="NEGATIVE ELONGATION FACTOR A"/>
    <property type="match status" value="1"/>
</dbReference>
<gene>
    <name evidence="7" type="ORF">Acife_1898</name>
</gene>
<evidence type="ECO:0000256" key="4">
    <source>
        <dbReference type="ARBA" id="ARBA00023136"/>
    </source>
</evidence>
<feature type="transmembrane region" description="Helical" evidence="6">
    <location>
        <begin position="217"/>
        <end position="234"/>
    </location>
</feature>
<dbReference type="InterPro" id="IPR014150">
    <property type="entry name" value="Conjugal_tfr_TrbL"/>
</dbReference>
<dbReference type="Pfam" id="PF04610">
    <property type="entry name" value="TrbL"/>
    <property type="match status" value="1"/>
</dbReference>
<dbReference type="eggNOG" id="COG3846">
    <property type="taxonomic scope" value="Bacteria"/>
</dbReference>
<feature type="compositionally biased region" description="Polar residues" evidence="5">
    <location>
        <begin position="484"/>
        <end position="519"/>
    </location>
</feature>
<feature type="region of interest" description="Disordered" evidence="5">
    <location>
        <begin position="410"/>
        <end position="571"/>
    </location>
</feature>
<keyword evidence="3 6" id="KW-1133">Transmembrane helix</keyword>